<name>A0A511UST4_9GAMM</name>
<dbReference type="OrthoDB" id="6402399at2"/>
<accession>A0A511UST4</accession>
<proteinExistence type="predicted"/>
<keyword evidence="1" id="KW-0812">Transmembrane</keyword>
<gene>
    <name evidence="2" type="ORF">HVA01_33030</name>
</gene>
<evidence type="ECO:0000313" key="3">
    <source>
        <dbReference type="Proteomes" id="UP000321303"/>
    </source>
</evidence>
<dbReference type="AlphaFoldDB" id="A0A511UST4"/>
<feature type="transmembrane region" description="Helical" evidence="1">
    <location>
        <begin position="6"/>
        <end position="23"/>
    </location>
</feature>
<reference evidence="2 3" key="1">
    <citation type="submission" date="2019-07" db="EMBL/GenBank/DDBJ databases">
        <title>Whole genome shotgun sequence of Halomonas variabilis NBRC 102410.</title>
        <authorList>
            <person name="Hosoyama A."/>
            <person name="Uohara A."/>
            <person name="Ohji S."/>
            <person name="Ichikawa N."/>
        </authorList>
    </citation>
    <scope>NUCLEOTIDE SEQUENCE [LARGE SCALE GENOMIC DNA]</scope>
    <source>
        <strain evidence="2 3">NBRC 102410</strain>
    </source>
</reference>
<keyword evidence="1" id="KW-1133">Transmembrane helix</keyword>
<keyword evidence="1" id="KW-0472">Membrane</keyword>
<evidence type="ECO:0000313" key="2">
    <source>
        <dbReference type="EMBL" id="GEN29657.1"/>
    </source>
</evidence>
<keyword evidence="3" id="KW-1185">Reference proteome</keyword>
<protein>
    <submittedName>
        <fullName evidence="2">Uncharacterized protein</fullName>
    </submittedName>
</protein>
<comment type="caution">
    <text evidence="2">The sequence shown here is derived from an EMBL/GenBank/DDBJ whole genome shotgun (WGS) entry which is preliminary data.</text>
</comment>
<dbReference type="RefSeq" id="WP_146876562.1">
    <property type="nucleotide sequence ID" value="NZ_BJXV01000029.1"/>
</dbReference>
<sequence>MDWLGNLAPVLLTLVGGGAGWLLKSKLEAKRRVEESLQEEAAQIYLEILLPFATLFSDLSPKSQTETLEKIKSREYREKSFKLVLVGSDEVVSSWNSMWSTIYAAERGEEQSTDILIEFGNVLLAIRRSLGNSSTSMSNRDLLKWLIKDIDTVKPNV</sequence>
<organism evidence="2 3">
    <name type="scientific">Halovibrio variabilis</name>
    <dbReference type="NCBI Taxonomy" id="31910"/>
    <lineage>
        <taxon>Bacteria</taxon>
        <taxon>Pseudomonadati</taxon>
        <taxon>Pseudomonadota</taxon>
        <taxon>Gammaproteobacteria</taxon>
        <taxon>Oceanospirillales</taxon>
        <taxon>Halomonadaceae</taxon>
        <taxon>Halovibrio</taxon>
    </lineage>
</organism>
<evidence type="ECO:0000256" key="1">
    <source>
        <dbReference type="SAM" id="Phobius"/>
    </source>
</evidence>
<dbReference type="Proteomes" id="UP000321303">
    <property type="component" value="Unassembled WGS sequence"/>
</dbReference>
<dbReference type="EMBL" id="BJXV01000029">
    <property type="protein sequence ID" value="GEN29657.1"/>
    <property type="molecule type" value="Genomic_DNA"/>
</dbReference>